<proteinExistence type="predicted"/>
<dbReference type="Pfam" id="PF24043">
    <property type="entry name" value="DUF7352"/>
    <property type="match status" value="1"/>
</dbReference>
<name>A0A0F9MI22_9ZZZZ</name>
<sequence>MITVWKFPLSYLDRFSLEVPLGAEFIHFDMQGSIPTVWALVNSDNSKQRRSLRMAGTGHELPAGYDYSHIGSCIDANTGLVWHLFEAR</sequence>
<comment type="caution">
    <text evidence="2">The sequence shown here is derived from an EMBL/GenBank/DDBJ whole genome shotgun (WGS) entry which is preliminary data.</text>
</comment>
<protein>
    <recommendedName>
        <fullName evidence="1">DUF7352 domain-containing protein</fullName>
    </recommendedName>
</protein>
<gene>
    <name evidence="2" type="ORF">LCGC14_1153160</name>
</gene>
<organism evidence="2">
    <name type="scientific">marine sediment metagenome</name>
    <dbReference type="NCBI Taxonomy" id="412755"/>
    <lineage>
        <taxon>unclassified sequences</taxon>
        <taxon>metagenomes</taxon>
        <taxon>ecological metagenomes</taxon>
    </lineage>
</organism>
<feature type="domain" description="DUF7352" evidence="1">
    <location>
        <begin position="1"/>
        <end position="87"/>
    </location>
</feature>
<dbReference type="EMBL" id="LAZR01005561">
    <property type="protein sequence ID" value="KKM98906.1"/>
    <property type="molecule type" value="Genomic_DNA"/>
</dbReference>
<accession>A0A0F9MI22</accession>
<dbReference type="InterPro" id="IPR055776">
    <property type="entry name" value="DUF7352"/>
</dbReference>
<evidence type="ECO:0000313" key="2">
    <source>
        <dbReference type="EMBL" id="KKM98906.1"/>
    </source>
</evidence>
<reference evidence="2" key="1">
    <citation type="journal article" date="2015" name="Nature">
        <title>Complex archaea that bridge the gap between prokaryotes and eukaryotes.</title>
        <authorList>
            <person name="Spang A."/>
            <person name="Saw J.H."/>
            <person name="Jorgensen S.L."/>
            <person name="Zaremba-Niedzwiedzka K."/>
            <person name="Martijn J."/>
            <person name="Lind A.E."/>
            <person name="van Eijk R."/>
            <person name="Schleper C."/>
            <person name="Guy L."/>
            <person name="Ettema T.J."/>
        </authorList>
    </citation>
    <scope>NUCLEOTIDE SEQUENCE</scope>
</reference>
<evidence type="ECO:0000259" key="1">
    <source>
        <dbReference type="Pfam" id="PF24043"/>
    </source>
</evidence>
<dbReference type="AlphaFoldDB" id="A0A0F9MI22"/>